<dbReference type="RefSeq" id="WP_092703129.1">
    <property type="nucleotide sequence ID" value="NZ_FNFC01000010.1"/>
</dbReference>
<accession>A0A1G8X6I3</accession>
<dbReference type="InterPro" id="IPR016024">
    <property type="entry name" value="ARM-type_fold"/>
</dbReference>
<dbReference type="Gene3D" id="1.25.10.10">
    <property type="entry name" value="Leucine-rich Repeat Variant"/>
    <property type="match status" value="3"/>
</dbReference>
<proteinExistence type="predicted"/>
<gene>
    <name evidence="1" type="ORF">SAMN05216226_110134</name>
</gene>
<protein>
    <submittedName>
        <fullName evidence="1">HEAT repeat</fullName>
    </submittedName>
</protein>
<dbReference type="PANTHER" id="PTHR12697:SF5">
    <property type="entry name" value="DEOXYHYPUSINE HYDROXYLASE"/>
    <property type="match status" value="1"/>
</dbReference>
<keyword evidence="2" id="KW-1185">Reference proteome</keyword>
<dbReference type="InterPro" id="IPR011989">
    <property type="entry name" value="ARM-like"/>
</dbReference>
<dbReference type="OrthoDB" id="142930at2157"/>
<name>A0A1G8X6I3_9EURY</name>
<organism evidence="1 2">
    <name type="scientific">Halovenus aranensis</name>
    <dbReference type="NCBI Taxonomy" id="890420"/>
    <lineage>
        <taxon>Archaea</taxon>
        <taxon>Methanobacteriati</taxon>
        <taxon>Methanobacteriota</taxon>
        <taxon>Stenosarchaea group</taxon>
        <taxon>Halobacteria</taxon>
        <taxon>Halobacteriales</taxon>
        <taxon>Haloarculaceae</taxon>
        <taxon>Halovenus</taxon>
    </lineage>
</organism>
<dbReference type="Pfam" id="PF13646">
    <property type="entry name" value="HEAT_2"/>
    <property type="match status" value="3"/>
</dbReference>
<evidence type="ECO:0000313" key="2">
    <source>
        <dbReference type="Proteomes" id="UP000198856"/>
    </source>
</evidence>
<dbReference type="Proteomes" id="UP000198856">
    <property type="component" value="Unassembled WGS sequence"/>
</dbReference>
<sequence>MSFDDSHGETFLYELARDGRTTEVIGYLKRGTSPAVRKRAAELLGDFADHPDEQRRDEIVQELIAAIRHGDSEEVRSQAIDSLVRYGDDAIKRLIDRFSEFDATGAPRWLIAENLIEWLDDDRPEFRLVAAAGLEWFGDEGALPALVEAFTDPDPRVRRRAVRSCGAIGDDRVVEALADRLTDPDTRVEKEAASALGAIGTAKALDALIPAARSGDAEVRQIAIDQLGQYGALDPLPVLLSALEDQSGPIRRTAVVALIELFVQAPSDQSHEMRSTVADRLETLSPTDVVPELVDVVRESGRWAIRRNAVWLLGQFVDEADPEVQECLIHALDAEDETTAQLASTTLAELGGDGLEKRVLLFLQTVEEGSATWNRGQFVLDRLGTDPEIELVSTGVDYTYVSDPEDYTGPDRD</sequence>
<dbReference type="AlphaFoldDB" id="A0A1G8X6I3"/>
<dbReference type="SMART" id="SM00567">
    <property type="entry name" value="EZ_HEAT"/>
    <property type="match status" value="6"/>
</dbReference>
<dbReference type="SUPFAM" id="SSF48371">
    <property type="entry name" value="ARM repeat"/>
    <property type="match status" value="1"/>
</dbReference>
<dbReference type="PANTHER" id="PTHR12697">
    <property type="entry name" value="PBS LYASE HEAT-LIKE PROTEIN"/>
    <property type="match status" value="1"/>
</dbReference>
<dbReference type="EMBL" id="FNFC01000010">
    <property type="protein sequence ID" value="SDJ86153.1"/>
    <property type="molecule type" value="Genomic_DNA"/>
</dbReference>
<dbReference type="GO" id="GO:0016491">
    <property type="term" value="F:oxidoreductase activity"/>
    <property type="evidence" value="ECO:0007669"/>
    <property type="project" value="TreeGrafter"/>
</dbReference>
<reference evidence="1 2" key="1">
    <citation type="submission" date="2016-10" db="EMBL/GenBank/DDBJ databases">
        <authorList>
            <person name="de Groot N.N."/>
        </authorList>
    </citation>
    <scope>NUCLEOTIDE SEQUENCE [LARGE SCALE GENOMIC DNA]</scope>
    <source>
        <strain evidence="1 2">IBRC-M10015</strain>
    </source>
</reference>
<dbReference type="InterPro" id="IPR004155">
    <property type="entry name" value="PBS_lyase_HEAT"/>
</dbReference>
<evidence type="ECO:0000313" key="1">
    <source>
        <dbReference type="EMBL" id="SDJ86153.1"/>
    </source>
</evidence>
<dbReference type="STRING" id="890420.SAMN05216226_110134"/>